<dbReference type="Pfam" id="PF04203">
    <property type="entry name" value="Sortase"/>
    <property type="match status" value="1"/>
</dbReference>
<dbReference type="EMBL" id="WMHZ01000008">
    <property type="protein sequence ID" value="NDO77947.1"/>
    <property type="molecule type" value="Genomic_DNA"/>
</dbReference>
<dbReference type="AlphaFoldDB" id="A0A6N9QZ70"/>
<dbReference type="InterPro" id="IPR023365">
    <property type="entry name" value="Sortase_dom-sf"/>
</dbReference>
<dbReference type="GO" id="GO:0016787">
    <property type="term" value="F:hydrolase activity"/>
    <property type="evidence" value="ECO:0007669"/>
    <property type="project" value="UniProtKB-KW"/>
</dbReference>
<name>A0A6N9QZ70_9MICC</name>
<evidence type="ECO:0000256" key="2">
    <source>
        <dbReference type="SAM" id="MobiDB-lite"/>
    </source>
</evidence>
<evidence type="ECO:0000313" key="4">
    <source>
        <dbReference type="Proteomes" id="UP000471026"/>
    </source>
</evidence>
<dbReference type="InterPro" id="IPR042001">
    <property type="entry name" value="Sortase_F"/>
</dbReference>
<feature type="compositionally biased region" description="Low complexity" evidence="2">
    <location>
        <begin position="68"/>
        <end position="90"/>
    </location>
</feature>
<evidence type="ECO:0000256" key="1">
    <source>
        <dbReference type="ARBA" id="ARBA00022801"/>
    </source>
</evidence>
<proteinExistence type="predicted"/>
<dbReference type="SUPFAM" id="SSF63817">
    <property type="entry name" value="Sortase"/>
    <property type="match status" value="1"/>
</dbReference>
<evidence type="ECO:0000313" key="3">
    <source>
        <dbReference type="EMBL" id="NDO77947.1"/>
    </source>
</evidence>
<gene>
    <name evidence="3" type="ORF">GKZ75_06825</name>
</gene>
<dbReference type="InterPro" id="IPR005754">
    <property type="entry name" value="Sortase"/>
</dbReference>
<accession>A0A6N9QZ70</accession>
<organism evidence="3 4">
    <name type="scientific">Kocuria marina subsp. indica</name>
    <dbReference type="NCBI Taxonomy" id="1049583"/>
    <lineage>
        <taxon>Bacteria</taxon>
        <taxon>Bacillati</taxon>
        <taxon>Actinomycetota</taxon>
        <taxon>Actinomycetes</taxon>
        <taxon>Micrococcales</taxon>
        <taxon>Micrococcaceae</taxon>
        <taxon>Kocuria</taxon>
    </lineage>
</organism>
<reference evidence="3 4" key="1">
    <citation type="submission" date="2019-11" db="EMBL/GenBank/DDBJ databases">
        <title>Draft genome sequence of Kocuria indica DP-K7, a methyl red degrading Actinobacterium.</title>
        <authorList>
            <person name="Kumaran S."/>
            <person name="Tischler D."/>
            <person name="Ngo A.C.R."/>
            <person name="Schultes F."/>
        </authorList>
    </citation>
    <scope>NUCLEOTIDE SEQUENCE [LARGE SCALE GENOMIC DNA]</scope>
    <source>
        <strain evidence="3 4">DP-K7</strain>
    </source>
</reference>
<dbReference type="RefSeq" id="WP_162229345.1">
    <property type="nucleotide sequence ID" value="NZ_WMHZ01000008.1"/>
</dbReference>
<dbReference type="Gene3D" id="2.40.260.10">
    <property type="entry name" value="Sortase"/>
    <property type="match status" value="1"/>
</dbReference>
<feature type="region of interest" description="Disordered" evidence="2">
    <location>
        <begin position="53"/>
        <end position="120"/>
    </location>
</feature>
<dbReference type="CDD" id="cd05829">
    <property type="entry name" value="Sortase_F"/>
    <property type="match status" value="1"/>
</dbReference>
<comment type="caution">
    <text evidence="3">The sequence shown here is derived from an EMBL/GenBank/DDBJ whole genome shotgun (WGS) entry which is preliminary data.</text>
</comment>
<dbReference type="NCBIfam" id="NF033748">
    <property type="entry name" value="class_F_sortase"/>
    <property type="match status" value="1"/>
</dbReference>
<protein>
    <submittedName>
        <fullName evidence="3">Class F sortase</fullName>
    </submittedName>
</protein>
<sequence>MGKHRSESRHLSLGVAGLAVVLALWCSGDTAGTPAAPTAGATTHVSDAPGLEARIPDAQGSESRVPDDAAAPTARAAAPGDAASPASGAREPSASPVPSHSPRSSGPATSPPAGAPVSPPSRLVVERIGLDQDLMQLGLRPDHTLEVPPEGPGSPAGWYRGSPAPGRPGPAVVLGHVNATGGGPGVFADLHALTPGDEVRVQRADGTQALFRVTHAERYAKDAFPTMRVYGNTADPQLRLITCDGYDPTTGSFDENLVVYATLVDT</sequence>
<feature type="compositionally biased region" description="Pro residues" evidence="2">
    <location>
        <begin position="109"/>
        <end position="119"/>
    </location>
</feature>
<keyword evidence="1" id="KW-0378">Hydrolase</keyword>
<dbReference type="Proteomes" id="UP000471026">
    <property type="component" value="Unassembled WGS sequence"/>
</dbReference>